<gene>
    <name evidence="7" type="ORF">OHK93_008217</name>
</gene>
<protein>
    <recommendedName>
        <fullName evidence="9">AB hydrolase-1 domain-containing protein</fullName>
    </recommendedName>
</protein>
<evidence type="ECO:0000259" key="6">
    <source>
        <dbReference type="Pfam" id="PF24483"/>
    </source>
</evidence>
<evidence type="ECO:0000313" key="7">
    <source>
        <dbReference type="EMBL" id="MDI1488940.1"/>
    </source>
</evidence>
<sequence>MAIDCIDPVSDARVQHCNIILNGRQYRRSSGKPIGLRVIALILLADYLLAGPSGAVAKTIFLIHGFPDLAIGWRYQIPMLIDLGYRVICPDMMGYGGTDAPRVPPEPLSTYSFKRAAEDIRQLAVHLGSTSIALGGHDWLVTEIFSVCTPFWAPSQTFHSTEDIVERSPHWSYQIHFASGEVEEHIRSKPEMRQFLNAAYDGKGPDGEVGFHVRKGVVFDNLPKLGKTPLLDEKTLECYVDCFMKTGIHGPLNWYRTREQNFQDELQLQNSTIEVPLLFIQATKDAALPPAMSHVDKWPPAGTSYYPLTHSPHYAAWRSSNALALRIAEAATEQSSSYISSDPPFHWDLPATHQSILPVLCYIARRLVKHDLHIALIISENSPFVIPVWQLPRKTQSLLIKIVRKGCDKYGLSSNWMTALAALDSKQEYPSVFKAYGPDSYLVQRSLLQREMVFAAEGLTLLSIDHIYTLKQHLCALAKKEWFAPSRDDCVESCVQLLHRINSIHRQTRFSKGYIVRVYQDIPFQEMALDEVMIEYDATFCTASLRDIASDLEFQTFLDDEMTSFDPVESIPELPDTSTCRHYPMYEPIQRHPLGTEVPTIASWDDAMFDNESEIIMPISPVTATYPSLFRPSMAMTMEQQAEMWQPTLPSRPSSPTESVCSDEPPSPLKVVKRESKFPNTEPENKAVHKIKRKPVANTFSLALLREQENTWQKEAFEARSRAIIDSWSTTVPKPVCAKCHHALEAPKRNTCFV</sequence>
<dbReference type="Gene3D" id="3.40.50.1820">
    <property type="entry name" value="alpha/beta hydrolase"/>
    <property type="match status" value="2"/>
</dbReference>
<feature type="region of interest" description="Disordered" evidence="3">
    <location>
        <begin position="647"/>
        <end position="668"/>
    </location>
</feature>
<keyword evidence="1" id="KW-0378">Hydrolase</keyword>
<dbReference type="InterPro" id="IPR029058">
    <property type="entry name" value="AB_hydrolase_fold"/>
</dbReference>
<keyword evidence="8" id="KW-1185">Reference proteome</keyword>
<evidence type="ECO:0000256" key="4">
    <source>
        <dbReference type="SAM" id="Phobius"/>
    </source>
</evidence>
<dbReference type="AlphaFoldDB" id="A0AA43TWC2"/>
<evidence type="ECO:0000256" key="3">
    <source>
        <dbReference type="SAM" id="MobiDB-lite"/>
    </source>
</evidence>
<keyword evidence="4" id="KW-0472">Membrane</keyword>
<accession>A0AA43TWC2</accession>
<evidence type="ECO:0000313" key="8">
    <source>
        <dbReference type="Proteomes" id="UP001161017"/>
    </source>
</evidence>
<dbReference type="PANTHER" id="PTHR43329">
    <property type="entry name" value="EPOXIDE HYDROLASE"/>
    <property type="match status" value="1"/>
</dbReference>
<dbReference type="Pfam" id="PF00561">
    <property type="entry name" value="Abhydrolase_1"/>
    <property type="match status" value="1"/>
</dbReference>
<feature type="transmembrane region" description="Helical" evidence="4">
    <location>
        <begin position="34"/>
        <end position="50"/>
    </location>
</feature>
<evidence type="ECO:0000259" key="5">
    <source>
        <dbReference type="Pfam" id="PF00561"/>
    </source>
</evidence>
<keyword evidence="4" id="KW-0812">Transmembrane</keyword>
<dbReference type="InterPro" id="IPR056004">
    <property type="entry name" value="DUF7582"/>
</dbReference>
<proteinExistence type="inferred from homology"/>
<dbReference type="SUPFAM" id="SSF53474">
    <property type="entry name" value="alpha/beta-Hydrolases"/>
    <property type="match status" value="1"/>
</dbReference>
<name>A0AA43TWC2_9LECA</name>
<feature type="compositionally biased region" description="Polar residues" evidence="3">
    <location>
        <begin position="648"/>
        <end position="660"/>
    </location>
</feature>
<evidence type="ECO:0000256" key="2">
    <source>
        <dbReference type="ARBA" id="ARBA00038334"/>
    </source>
</evidence>
<comment type="caution">
    <text evidence="7">The sequence shown here is derived from an EMBL/GenBank/DDBJ whole genome shotgun (WGS) entry which is preliminary data.</text>
</comment>
<dbReference type="InterPro" id="IPR000073">
    <property type="entry name" value="AB_hydrolase_1"/>
</dbReference>
<organism evidence="7 8">
    <name type="scientific">Ramalina farinacea</name>
    <dbReference type="NCBI Taxonomy" id="258253"/>
    <lineage>
        <taxon>Eukaryota</taxon>
        <taxon>Fungi</taxon>
        <taxon>Dikarya</taxon>
        <taxon>Ascomycota</taxon>
        <taxon>Pezizomycotina</taxon>
        <taxon>Lecanoromycetes</taxon>
        <taxon>OSLEUM clade</taxon>
        <taxon>Lecanoromycetidae</taxon>
        <taxon>Lecanorales</taxon>
        <taxon>Lecanorineae</taxon>
        <taxon>Ramalinaceae</taxon>
        <taxon>Ramalina</taxon>
    </lineage>
</organism>
<feature type="domain" description="DUF7582" evidence="6">
    <location>
        <begin position="352"/>
        <end position="542"/>
    </location>
</feature>
<dbReference type="Pfam" id="PF24483">
    <property type="entry name" value="DUF7582"/>
    <property type="match status" value="1"/>
</dbReference>
<dbReference type="InterPro" id="IPR000639">
    <property type="entry name" value="Epox_hydrolase-like"/>
</dbReference>
<dbReference type="Proteomes" id="UP001161017">
    <property type="component" value="Unassembled WGS sequence"/>
</dbReference>
<keyword evidence="4" id="KW-1133">Transmembrane helix</keyword>
<dbReference type="EMBL" id="JAPUFD010000008">
    <property type="protein sequence ID" value="MDI1488940.1"/>
    <property type="molecule type" value="Genomic_DNA"/>
</dbReference>
<reference evidence="7" key="1">
    <citation type="journal article" date="2023" name="Genome Biol. Evol.">
        <title>First Whole Genome Sequence and Flow Cytometry Genome Size Data for the Lichen-Forming Fungus Ramalina farinacea (Ascomycota).</title>
        <authorList>
            <person name="Llewellyn T."/>
            <person name="Mian S."/>
            <person name="Hill R."/>
            <person name="Leitch I.J."/>
            <person name="Gaya E."/>
        </authorList>
    </citation>
    <scope>NUCLEOTIDE SEQUENCE</scope>
    <source>
        <strain evidence="7">LIQ254RAFAR</strain>
    </source>
</reference>
<dbReference type="GO" id="GO:0016787">
    <property type="term" value="F:hydrolase activity"/>
    <property type="evidence" value="ECO:0007669"/>
    <property type="project" value="UniProtKB-KW"/>
</dbReference>
<feature type="domain" description="AB hydrolase-1" evidence="5">
    <location>
        <begin position="59"/>
        <end position="139"/>
    </location>
</feature>
<evidence type="ECO:0000256" key="1">
    <source>
        <dbReference type="ARBA" id="ARBA00022801"/>
    </source>
</evidence>
<evidence type="ECO:0008006" key="9">
    <source>
        <dbReference type="Google" id="ProtNLM"/>
    </source>
</evidence>
<dbReference type="PRINTS" id="PR00412">
    <property type="entry name" value="EPOXHYDRLASE"/>
</dbReference>
<comment type="similarity">
    <text evidence="2">Belongs to the AB hydrolase superfamily. Epoxide hydrolase family.</text>
</comment>